<proteinExistence type="predicted"/>
<evidence type="ECO:0000313" key="6">
    <source>
        <dbReference type="Proteomes" id="UP000035057"/>
    </source>
</evidence>
<dbReference type="GO" id="GO:0005975">
    <property type="term" value="P:carbohydrate metabolic process"/>
    <property type="evidence" value="ECO:0007669"/>
    <property type="project" value="InterPro"/>
</dbReference>
<dbReference type="RefSeq" id="WP_036128531.1">
    <property type="nucleotide sequence ID" value="NZ_ANIE01000003.1"/>
</dbReference>
<feature type="signal peptide" evidence="3">
    <location>
        <begin position="1"/>
        <end position="24"/>
    </location>
</feature>
<dbReference type="STRING" id="1137280.D777_00737"/>
<dbReference type="InterPro" id="IPR002509">
    <property type="entry name" value="NODB_dom"/>
</dbReference>
<evidence type="ECO:0000256" key="1">
    <source>
        <dbReference type="ARBA" id="ARBA00004613"/>
    </source>
</evidence>
<evidence type="ECO:0000256" key="3">
    <source>
        <dbReference type="SAM" id="SignalP"/>
    </source>
</evidence>
<dbReference type="AlphaFoldDB" id="A0A072N596"/>
<dbReference type="PROSITE" id="PS51677">
    <property type="entry name" value="NODB"/>
    <property type="match status" value="1"/>
</dbReference>
<keyword evidence="6" id="KW-1185">Reference proteome</keyword>
<dbReference type="GO" id="GO:0016810">
    <property type="term" value="F:hydrolase activity, acting on carbon-nitrogen (but not peptide) bonds"/>
    <property type="evidence" value="ECO:0007669"/>
    <property type="project" value="InterPro"/>
</dbReference>
<dbReference type="PANTHER" id="PTHR34216:SF3">
    <property type="entry name" value="POLY-BETA-1,6-N-ACETYL-D-GLUCOSAMINE N-DEACETYLASE"/>
    <property type="match status" value="1"/>
</dbReference>
<accession>A0A072N596</accession>
<evidence type="ECO:0000313" key="5">
    <source>
        <dbReference type="EMBL" id="KEF32103.1"/>
    </source>
</evidence>
<reference evidence="5 6" key="1">
    <citation type="submission" date="2012-12" db="EMBL/GenBank/DDBJ databases">
        <title>Genome assembly of Marinobacter sp. AK21.</title>
        <authorList>
            <person name="Khatri I."/>
            <person name="Kumar R."/>
            <person name="Vaidya B."/>
            <person name="Subramanian S."/>
            <person name="Pinnaka A."/>
        </authorList>
    </citation>
    <scope>NUCLEOTIDE SEQUENCE [LARGE SCALE GENOMIC DNA]</scope>
    <source>
        <strain evidence="5 6">AK21</strain>
    </source>
</reference>
<protein>
    <submittedName>
        <fullName evidence="5">Polysaccharide deacetylase</fullName>
    </submittedName>
</protein>
<feature type="chain" id="PRO_5001682207" evidence="3">
    <location>
        <begin position="25"/>
        <end position="344"/>
    </location>
</feature>
<sequence length="344" mass="37569">MAKRLVSANLLAPAILAFSGNACADLVVLQYHHVSDATPASTSTSTSLFAAQLDLISEMDLSVVPLESATREALAGEAENEQLVAITFDDAYESVYRNARPLLESRGVPYTVFVNTDAVGGQGYMTWEQLAEISSTEHVTLANHSTDHGHLARKPGESQDRWSERIAYSLDDAAEELQQRIGSGTPLFAYPYGEFDKGLLHAVQERGWYGYGQQSGAIGKGSDPTRLPRFPMANAYGQLGSLKDKLLSKAFPIDGSQLPDGVIEDNPPVLTFTLPDGFTASRLTCFGSGMGQIEIFETGDGAVSVEAPEPFNSRRFRYNCTYPSGNGQYYWMSQQWLDLEQPED</sequence>
<dbReference type="EMBL" id="ANIE01000003">
    <property type="protein sequence ID" value="KEF32103.1"/>
    <property type="molecule type" value="Genomic_DNA"/>
</dbReference>
<dbReference type="SUPFAM" id="SSF88713">
    <property type="entry name" value="Glycoside hydrolase/deacetylase"/>
    <property type="match status" value="1"/>
</dbReference>
<gene>
    <name evidence="5" type="ORF">D777_00737</name>
</gene>
<dbReference type="Pfam" id="PF01522">
    <property type="entry name" value="Polysacc_deac_1"/>
    <property type="match status" value="1"/>
</dbReference>
<dbReference type="GO" id="GO:0005576">
    <property type="term" value="C:extracellular region"/>
    <property type="evidence" value="ECO:0007669"/>
    <property type="project" value="UniProtKB-SubCell"/>
</dbReference>
<dbReference type="PATRIC" id="fig|1137280.3.peg.553"/>
<dbReference type="Proteomes" id="UP000035057">
    <property type="component" value="Unassembled WGS sequence"/>
</dbReference>
<dbReference type="InterPro" id="IPR011330">
    <property type="entry name" value="Glyco_hydro/deAcase_b/a-brl"/>
</dbReference>
<evidence type="ECO:0000256" key="2">
    <source>
        <dbReference type="ARBA" id="ARBA00022729"/>
    </source>
</evidence>
<name>A0A072N596_9GAMM</name>
<dbReference type="PANTHER" id="PTHR34216">
    <property type="match status" value="1"/>
</dbReference>
<dbReference type="Gene3D" id="3.20.20.370">
    <property type="entry name" value="Glycoside hydrolase/deacetylase"/>
    <property type="match status" value="1"/>
</dbReference>
<feature type="domain" description="NodB homology" evidence="4">
    <location>
        <begin position="82"/>
        <end position="344"/>
    </location>
</feature>
<dbReference type="InterPro" id="IPR051398">
    <property type="entry name" value="Polysacch_Deacetylase"/>
</dbReference>
<comment type="subcellular location">
    <subcellularLocation>
        <location evidence="1">Secreted</location>
    </subcellularLocation>
</comment>
<dbReference type="CDD" id="cd10973">
    <property type="entry name" value="CE4_DAC_u4_5s"/>
    <property type="match status" value="1"/>
</dbReference>
<organism evidence="5 6">
    <name type="scientific">Marinobacter nitratireducens</name>
    <dbReference type="NCBI Taxonomy" id="1137280"/>
    <lineage>
        <taxon>Bacteria</taxon>
        <taxon>Pseudomonadati</taxon>
        <taxon>Pseudomonadota</taxon>
        <taxon>Gammaproteobacteria</taxon>
        <taxon>Pseudomonadales</taxon>
        <taxon>Marinobacteraceae</taxon>
        <taxon>Marinobacter</taxon>
    </lineage>
</organism>
<keyword evidence="2 3" id="KW-0732">Signal</keyword>
<evidence type="ECO:0000259" key="4">
    <source>
        <dbReference type="PROSITE" id="PS51677"/>
    </source>
</evidence>
<comment type="caution">
    <text evidence="5">The sequence shown here is derived from an EMBL/GenBank/DDBJ whole genome shotgun (WGS) entry which is preliminary data.</text>
</comment>
<dbReference type="OrthoDB" id="9814639at2"/>